<feature type="compositionally biased region" description="Basic residues" evidence="1">
    <location>
        <begin position="86"/>
        <end position="109"/>
    </location>
</feature>
<evidence type="ECO:0000256" key="1">
    <source>
        <dbReference type="SAM" id="MobiDB-lite"/>
    </source>
</evidence>
<feature type="region of interest" description="Disordered" evidence="1">
    <location>
        <begin position="65"/>
        <end position="157"/>
    </location>
</feature>
<dbReference type="AlphaFoldDB" id="A0A6V7LM20"/>
<feature type="compositionally biased region" description="Basic residues" evidence="1">
    <location>
        <begin position="130"/>
        <end position="147"/>
    </location>
</feature>
<feature type="compositionally biased region" description="Basic and acidic residues" evidence="1">
    <location>
        <begin position="148"/>
        <end position="157"/>
    </location>
</feature>
<proteinExistence type="predicted"/>
<dbReference type="EMBL" id="CADCXW020000344">
    <property type="protein sequence ID" value="CAD1577295.1"/>
    <property type="molecule type" value="Genomic_DNA"/>
</dbReference>
<accession>A0A6V7LM20</accession>
<gene>
    <name evidence="2" type="ORF">BBRV_LOCUS110237</name>
</gene>
<organism evidence="2">
    <name type="scientific">Bracon brevicornis</name>
    <dbReference type="NCBI Taxonomy" id="1563983"/>
    <lineage>
        <taxon>Eukaryota</taxon>
        <taxon>Metazoa</taxon>
        <taxon>Ecdysozoa</taxon>
        <taxon>Arthropoda</taxon>
        <taxon>Hexapoda</taxon>
        <taxon>Insecta</taxon>
        <taxon>Pterygota</taxon>
        <taxon>Neoptera</taxon>
        <taxon>Endopterygota</taxon>
        <taxon>Hymenoptera</taxon>
        <taxon>Apocrita</taxon>
        <taxon>Ichneumonoidea</taxon>
        <taxon>Braconidae</taxon>
        <taxon>Braconinae</taxon>
        <taxon>Bracon</taxon>
    </lineage>
</organism>
<reference evidence="2" key="1">
    <citation type="submission" date="2020-07" db="EMBL/GenBank/DDBJ databases">
        <authorList>
            <person name="Ferguson B K."/>
        </authorList>
    </citation>
    <scope>NUCLEOTIDE SEQUENCE</scope>
    <source>
        <strain evidence="2">L06</strain>
    </source>
</reference>
<sequence length="157" mass="17863">MLCEVETAILNLGIQLPQVHKAKIVTESPNWASEGDLTLMLIQDWGVLRLYQAFLNDWTRAFRNATATGPGTCDPNTVKPLAPLRPKPKNPKKAMRHKPKKQLANKKKGASGGSQMKKQQKGPNAEKNLQARRRGMRRRLMKNRRRKMLQEGKLMKN</sequence>
<protein>
    <submittedName>
        <fullName evidence="2">Uncharacterized protein</fullName>
    </submittedName>
</protein>
<name>A0A6V7LM20_9HYME</name>
<evidence type="ECO:0000313" key="2">
    <source>
        <dbReference type="EMBL" id="CAD1577295.1"/>
    </source>
</evidence>